<protein>
    <submittedName>
        <fullName evidence="2">Uncharacterized protein</fullName>
    </submittedName>
</protein>
<accession>A0A1I0PZW7</accession>
<reference evidence="2 3" key="1">
    <citation type="submission" date="2016-10" db="EMBL/GenBank/DDBJ databases">
        <authorList>
            <person name="de Groot N.N."/>
        </authorList>
    </citation>
    <scope>NUCLEOTIDE SEQUENCE [LARGE SCALE GENOMIC DNA]</scope>
    <source>
        <strain evidence="2 3">TC2-24</strain>
    </source>
</reference>
<organism evidence="2 3">
    <name type="scientific">Prevotella aff. ruminicola Tc2-24</name>
    <dbReference type="NCBI Taxonomy" id="81582"/>
    <lineage>
        <taxon>Bacteria</taxon>
        <taxon>Pseudomonadati</taxon>
        <taxon>Bacteroidota</taxon>
        <taxon>Bacteroidia</taxon>
        <taxon>Bacteroidales</taxon>
        <taxon>Prevotellaceae</taxon>
        <taxon>Prevotella</taxon>
    </lineage>
</organism>
<name>A0A1I0PZW7_9BACT</name>
<feature type="chain" id="PRO_5011634977" evidence="1">
    <location>
        <begin position="17"/>
        <end position="117"/>
    </location>
</feature>
<keyword evidence="1" id="KW-0732">Signal</keyword>
<evidence type="ECO:0000313" key="2">
    <source>
        <dbReference type="EMBL" id="SEW20149.1"/>
    </source>
</evidence>
<keyword evidence="3" id="KW-1185">Reference proteome</keyword>
<evidence type="ECO:0000256" key="1">
    <source>
        <dbReference type="SAM" id="SignalP"/>
    </source>
</evidence>
<dbReference type="AlphaFoldDB" id="A0A1I0PZW7"/>
<evidence type="ECO:0000313" key="3">
    <source>
        <dbReference type="Proteomes" id="UP000199373"/>
    </source>
</evidence>
<dbReference type="EMBL" id="FOIQ01000005">
    <property type="protein sequence ID" value="SEW20149.1"/>
    <property type="molecule type" value="Genomic_DNA"/>
</dbReference>
<feature type="signal peptide" evidence="1">
    <location>
        <begin position="1"/>
        <end position="16"/>
    </location>
</feature>
<proteinExistence type="predicted"/>
<dbReference type="Proteomes" id="UP000199373">
    <property type="component" value="Unassembled WGS sequence"/>
</dbReference>
<gene>
    <name evidence="2" type="ORF">SAMN04487850_2098</name>
</gene>
<sequence length="117" mass="13110">MILTMVAMLSMTTAFAEGESASSVNSVEAYELNVNMNKLADALRLDSDQKEAVSNIHRVFASELKNAALNGESNRKALVDRAIVNDVKHMRYVLTEDQFRTYLRLLNTTINNRGLNM</sequence>